<dbReference type="PIRSF" id="PIRSF005799">
    <property type="entry name" value="UDP-gal_transpt"/>
    <property type="match status" value="1"/>
</dbReference>
<dbReference type="SUPFAM" id="SSF103481">
    <property type="entry name" value="Multidrug resistance efflux transporter EmrE"/>
    <property type="match status" value="1"/>
</dbReference>
<feature type="transmembrane region" description="Helical" evidence="6">
    <location>
        <begin position="307"/>
        <end position="327"/>
    </location>
</feature>
<keyword evidence="4 6" id="KW-0472">Membrane</keyword>
<name>A0AAN6WA06_9PEZI</name>
<evidence type="ECO:0000313" key="8">
    <source>
        <dbReference type="Proteomes" id="UP001302321"/>
    </source>
</evidence>
<dbReference type="InterPro" id="IPR007271">
    <property type="entry name" value="Nuc_sug_transpt"/>
</dbReference>
<dbReference type="AlphaFoldDB" id="A0AAN6WA06"/>
<keyword evidence="3 6" id="KW-1133">Transmembrane helix</keyword>
<dbReference type="Gene3D" id="1.10.3730.20">
    <property type="match status" value="1"/>
</dbReference>
<sequence length="413" mass="44211">MLGDAKVHHSSDSARAVAGSSGWSATTTTAPSRQWLSFVQRLSLLLLVLQNSALVMVMNHSRNSPTGSQPRYLASTAVLVVEVVKLSASLLLATYDAIASHPSPSLSKITQHLYQSIFAPESWKLIVPAALYTLQNSLVYTAISNLDAVTFQVTYQLKILTTVLFSIILLGRTISIRQWLGLVLLTLGVALVQLSPTTPAITTEASWTEKITSLFTSPTQPSTVHHNALKGLAAVVGASLISGLTCVYFEKILKDSLGSNSSSIWIKNVQLSFFSIFPALFIGVIWYDGANIAQNGGFFAGYNPVVWATICLQALGGLIVAVCIAYADNVIKNFAASLSIVVSYAGTAVVFGERMTLHATMGAAVVMVATWLYKSRPSTQQLGTLLPVSNREAISGEKPPRSPLLSPTAVQNR</sequence>
<reference evidence="7" key="1">
    <citation type="journal article" date="2023" name="Mol. Phylogenet. Evol.">
        <title>Genome-scale phylogeny and comparative genomics of the fungal order Sordariales.</title>
        <authorList>
            <person name="Hensen N."/>
            <person name="Bonometti L."/>
            <person name="Westerberg I."/>
            <person name="Brannstrom I.O."/>
            <person name="Guillou S."/>
            <person name="Cros-Aarteil S."/>
            <person name="Calhoun S."/>
            <person name="Haridas S."/>
            <person name="Kuo A."/>
            <person name="Mondo S."/>
            <person name="Pangilinan J."/>
            <person name="Riley R."/>
            <person name="LaButti K."/>
            <person name="Andreopoulos B."/>
            <person name="Lipzen A."/>
            <person name="Chen C."/>
            <person name="Yan M."/>
            <person name="Daum C."/>
            <person name="Ng V."/>
            <person name="Clum A."/>
            <person name="Steindorff A."/>
            <person name="Ohm R.A."/>
            <person name="Martin F."/>
            <person name="Silar P."/>
            <person name="Natvig D.O."/>
            <person name="Lalanne C."/>
            <person name="Gautier V."/>
            <person name="Ament-Velasquez S.L."/>
            <person name="Kruys A."/>
            <person name="Hutchinson M.I."/>
            <person name="Powell A.J."/>
            <person name="Barry K."/>
            <person name="Miller A.N."/>
            <person name="Grigoriev I.V."/>
            <person name="Debuchy R."/>
            <person name="Gladieux P."/>
            <person name="Hiltunen Thoren M."/>
            <person name="Johannesson H."/>
        </authorList>
    </citation>
    <scope>NUCLEOTIDE SEQUENCE</scope>
    <source>
        <strain evidence="7">CBS 892.96</strain>
    </source>
</reference>
<evidence type="ECO:0000256" key="1">
    <source>
        <dbReference type="ARBA" id="ARBA00004141"/>
    </source>
</evidence>
<feature type="transmembrane region" description="Helical" evidence="6">
    <location>
        <begin position="228"/>
        <end position="249"/>
    </location>
</feature>
<dbReference type="InterPro" id="IPR037185">
    <property type="entry name" value="EmrE-like"/>
</dbReference>
<evidence type="ECO:0000256" key="6">
    <source>
        <dbReference type="SAM" id="Phobius"/>
    </source>
</evidence>
<evidence type="ECO:0000256" key="4">
    <source>
        <dbReference type="ARBA" id="ARBA00023136"/>
    </source>
</evidence>
<keyword evidence="2 6" id="KW-0812">Transmembrane</keyword>
<accession>A0AAN6WA06</accession>
<feature type="transmembrane region" description="Helical" evidence="6">
    <location>
        <begin position="357"/>
        <end position="373"/>
    </location>
</feature>
<gene>
    <name evidence="7" type="ORF">QBC36DRAFT_183394</name>
</gene>
<dbReference type="Proteomes" id="UP001302321">
    <property type="component" value="Unassembled WGS sequence"/>
</dbReference>
<evidence type="ECO:0000313" key="7">
    <source>
        <dbReference type="EMBL" id="KAK4178128.1"/>
    </source>
</evidence>
<organism evidence="7 8">
    <name type="scientific">Triangularia setosa</name>
    <dbReference type="NCBI Taxonomy" id="2587417"/>
    <lineage>
        <taxon>Eukaryota</taxon>
        <taxon>Fungi</taxon>
        <taxon>Dikarya</taxon>
        <taxon>Ascomycota</taxon>
        <taxon>Pezizomycotina</taxon>
        <taxon>Sordariomycetes</taxon>
        <taxon>Sordariomycetidae</taxon>
        <taxon>Sordariales</taxon>
        <taxon>Podosporaceae</taxon>
        <taxon>Triangularia</taxon>
    </lineage>
</organism>
<proteinExistence type="predicted"/>
<keyword evidence="8" id="KW-1185">Reference proteome</keyword>
<feature type="region of interest" description="Disordered" evidence="5">
    <location>
        <begin position="393"/>
        <end position="413"/>
    </location>
</feature>
<comment type="subcellular location">
    <subcellularLocation>
        <location evidence="1">Membrane</location>
        <topology evidence="1">Multi-pass membrane protein</topology>
    </subcellularLocation>
</comment>
<evidence type="ECO:0000256" key="2">
    <source>
        <dbReference type="ARBA" id="ARBA00022692"/>
    </source>
</evidence>
<comment type="caution">
    <text evidence="7">The sequence shown here is derived from an EMBL/GenBank/DDBJ whole genome shotgun (WGS) entry which is preliminary data.</text>
</comment>
<protein>
    <submittedName>
        <fullName evidence="7">Transporter</fullName>
    </submittedName>
</protein>
<dbReference type="GO" id="GO:0015165">
    <property type="term" value="F:pyrimidine nucleotide-sugar transmembrane transporter activity"/>
    <property type="evidence" value="ECO:0007669"/>
    <property type="project" value="InterPro"/>
</dbReference>
<feature type="transmembrane region" description="Helical" evidence="6">
    <location>
        <begin position="269"/>
        <end position="287"/>
    </location>
</feature>
<evidence type="ECO:0000256" key="3">
    <source>
        <dbReference type="ARBA" id="ARBA00022989"/>
    </source>
</evidence>
<feature type="transmembrane region" description="Helical" evidence="6">
    <location>
        <begin position="179"/>
        <end position="196"/>
    </location>
</feature>
<dbReference type="GO" id="GO:0000139">
    <property type="term" value="C:Golgi membrane"/>
    <property type="evidence" value="ECO:0007669"/>
    <property type="project" value="InterPro"/>
</dbReference>
<feature type="transmembrane region" description="Helical" evidence="6">
    <location>
        <begin position="334"/>
        <end position="351"/>
    </location>
</feature>
<reference evidence="7" key="2">
    <citation type="submission" date="2023-05" db="EMBL/GenBank/DDBJ databases">
        <authorList>
            <consortium name="Lawrence Berkeley National Laboratory"/>
            <person name="Steindorff A."/>
            <person name="Hensen N."/>
            <person name="Bonometti L."/>
            <person name="Westerberg I."/>
            <person name="Brannstrom I.O."/>
            <person name="Guillou S."/>
            <person name="Cros-Aarteil S."/>
            <person name="Calhoun S."/>
            <person name="Haridas S."/>
            <person name="Kuo A."/>
            <person name="Mondo S."/>
            <person name="Pangilinan J."/>
            <person name="Riley R."/>
            <person name="Labutti K."/>
            <person name="Andreopoulos B."/>
            <person name="Lipzen A."/>
            <person name="Chen C."/>
            <person name="Yanf M."/>
            <person name="Daum C."/>
            <person name="Ng V."/>
            <person name="Clum A."/>
            <person name="Ohm R."/>
            <person name="Martin F."/>
            <person name="Silar P."/>
            <person name="Natvig D."/>
            <person name="Lalanne C."/>
            <person name="Gautier V."/>
            <person name="Ament-Velasquez S.L."/>
            <person name="Kruys A."/>
            <person name="Hutchinson M.I."/>
            <person name="Powell A.J."/>
            <person name="Barry K."/>
            <person name="Miller A.N."/>
            <person name="Grigoriev I.V."/>
            <person name="Debuchy R."/>
            <person name="Gladieux P."/>
            <person name="Thoren M.H."/>
            <person name="Johannesson H."/>
        </authorList>
    </citation>
    <scope>NUCLEOTIDE SEQUENCE</scope>
    <source>
        <strain evidence="7">CBS 892.96</strain>
    </source>
</reference>
<feature type="transmembrane region" description="Helical" evidence="6">
    <location>
        <begin position="155"/>
        <end position="172"/>
    </location>
</feature>
<dbReference type="NCBIfam" id="TIGR00803">
    <property type="entry name" value="nst"/>
    <property type="match status" value="1"/>
</dbReference>
<evidence type="ECO:0000256" key="5">
    <source>
        <dbReference type="SAM" id="MobiDB-lite"/>
    </source>
</evidence>
<dbReference type="Pfam" id="PF04142">
    <property type="entry name" value="Nuc_sug_transp"/>
    <property type="match status" value="1"/>
</dbReference>
<dbReference type="EMBL" id="MU866146">
    <property type="protein sequence ID" value="KAK4178128.1"/>
    <property type="molecule type" value="Genomic_DNA"/>
</dbReference>
<dbReference type="PANTHER" id="PTHR10231">
    <property type="entry name" value="NUCLEOTIDE-SUGAR TRANSMEMBRANE TRANSPORTER"/>
    <property type="match status" value="1"/>
</dbReference>